<comment type="caution">
    <text evidence="4">The sequence shown here is derived from an EMBL/GenBank/DDBJ whole genome shotgun (WGS) entry which is preliminary data.</text>
</comment>
<feature type="domain" description="Transposase IS204/IS1001/IS1096/IS1165 helix-turn-helix" evidence="2">
    <location>
        <begin position="88"/>
        <end position="138"/>
    </location>
</feature>
<evidence type="ECO:0000259" key="1">
    <source>
        <dbReference type="Pfam" id="PF01610"/>
    </source>
</evidence>
<feature type="domain" description="Transposase IS204/IS1001/IS1096/IS1165 zinc-finger" evidence="3">
    <location>
        <begin position="48"/>
        <end position="82"/>
    </location>
</feature>
<proteinExistence type="predicted"/>
<gene>
    <name evidence="4" type="ORF">GCM10022255_083270</name>
</gene>
<evidence type="ECO:0000313" key="4">
    <source>
        <dbReference type="EMBL" id="GAA4259281.1"/>
    </source>
</evidence>
<protein>
    <recommendedName>
        <fullName evidence="6">Transposase</fullName>
    </recommendedName>
</protein>
<dbReference type="InterPro" id="IPR029261">
    <property type="entry name" value="Transposase_Znf"/>
</dbReference>
<evidence type="ECO:0000313" key="5">
    <source>
        <dbReference type="Proteomes" id="UP001500620"/>
    </source>
</evidence>
<dbReference type="InterPro" id="IPR002560">
    <property type="entry name" value="Transposase_DDE"/>
</dbReference>
<dbReference type="InterPro" id="IPR047951">
    <property type="entry name" value="Transpos_ISL3"/>
</dbReference>
<evidence type="ECO:0008006" key="6">
    <source>
        <dbReference type="Google" id="ProtNLM"/>
    </source>
</evidence>
<dbReference type="PANTHER" id="PTHR33498">
    <property type="entry name" value="TRANSPOSASE FOR INSERTION SEQUENCE ELEMENT IS1557"/>
    <property type="match status" value="1"/>
</dbReference>
<sequence>MRVNAAFNRLLGSCGTVVEKVVFSATQILVSVRLRSRRLRCPCGHVGRASYDRSQRSWRHLDLGRFKVVVRAQVRRVDCRGCGRVRTEQVPWARPGARHTRDFEDTAAWLVRRMSKAAVATLLRTSWNTVDALVRRLVAAHLDLPATADRLRQLARIGVDEIAYRKGRKFLTIVTDHDTGHVVWIREGRTQTALIAFLDTLGAAGRQRIHAISTSTSGATPPPSPTSTPS</sequence>
<organism evidence="4 5">
    <name type="scientific">Dactylosporangium darangshiense</name>
    <dbReference type="NCBI Taxonomy" id="579108"/>
    <lineage>
        <taxon>Bacteria</taxon>
        <taxon>Bacillati</taxon>
        <taxon>Actinomycetota</taxon>
        <taxon>Actinomycetes</taxon>
        <taxon>Micromonosporales</taxon>
        <taxon>Micromonosporaceae</taxon>
        <taxon>Dactylosporangium</taxon>
    </lineage>
</organism>
<dbReference type="Pfam" id="PF14690">
    <property type="entry name" value="Zn_ribbon_ISL3"/>
    <property type="match status" value="1"/>
</dbReference>
<dbReference type="EMBL" id="BAABAT010000035">
    <property type="protein sequence ID" value="GAA4259281.1"/>
    <property type="molecule type" value="Genomic_DNA"/>
</dbReference>
<accession>A0ABP8DLT6</accession>
<evidence type="ECO:0000259" key="3">
    <source>
        <dbReference type="Pfam" id="PF14690"/>
    </source>
</evidence>
<dbReference type="Pfam" id="PF13542">
    <property type="entry name" value="HTH_Tnp_ISL3"/>
    <property type="match status" value="1"/>
</dbReference>
<dbReference type="Pfam" id="PF01610">
    <property type="entry name" value="DDE_Tnp_ISL3"/>
    <property type="match status" value="1"/>
</dbReference>
<evidence type="ECO:0000259" key="2">
    <source>
        <dbReference type="Pfam" id="PF13542"/>
    </source>
</evidence>
<keyword evidence="5" id="KW-1185">Reference proteome</keyword>
<dbReference type="InterPro" id="IPR032877">
    <property type="entry name" value="Transposase_HTH"/>
</dbReference>
<name>A0ABP8DLT6_9ACTN</name>
<dbReference type="Proteomes" id="UP001500620">
    <property type="component" value="Unassembled WGS sequence"/>
</dbReference>
<dbReference type="PANTHER" id="PTHR33498:SF1">
    <property type="entry name" value="TRANSPOSASE FOR INSERTION SEQUENCE ELEMENT IS1557"/>
    <property type="match status" value="1"/>
</dbReference>
<feature type="domain" description="Transposase IS204/IS1001/IS1096/IS1165 DDE" evidence="1">
    <location>
        <begin position="157"/>
        <end position="213"/>
    </location>
</feature>
<reference evidence="5" key="1">
    <citation type="journal article" date="2019" name="Int. J. Syst. Evol. Microbiol.">
        <title>The Global Catalogue of Microorganisms (GCM) 10K type strain sequencing project: providing services to taxonomists for standard genome sequencing and annotation.</title>
        <authorList>
            <consortium name="The Broad Institute Genomics Platform"/>
            <consortium name="The Broad Institute Genome Sequencing Center for Infectious Disease"/>
            <person name="Wu L."/>
            <person name="Ma J."/>
        </authorList>
    </citation>
    <scope>NUCLEOTIDE SEQUENCE [LARGE SCALE GENOMIC DNA]</scope>
    <source>
        <strain evidence="5">JCM 17441</strain>
    </source>
</reference>